<evidence type="ECO:0000256" key="2">
    <source>
        <dbReference type="ARBA" id="ARBA00004429"/>
    </source>
</evidence>
<keyword evidence="4" id="KW-1003">Cell membrane</keyword>
<keyword evidence="19" id="KW-1185">Reference proteome</keyword>
<evidence type="ECO:0000256" key="9">
    <source>
        <dbReference type="ARBA" id="ARBA00022741"/>
    </source>
</evidence>
<evidence type="ECO:0000313" key="19">
    <source>
        <dbReference type="Proteomes" id="UP000773614"/>
    </source>
</evidence>
<evidence type="ECO:0000256" key="3">
    <source>
        <dbReference type="ARBA" id="ARBA00012438"/>
    </source>
</evidence>
<dbReference type="InterPro" id="IPR036890">
    <property type="entry name" value="HATPase_C_sf"/>
</dbReference>
<evidence type="ECO:0000259" key="16">
    <source>
        <dbReference type="PROSITE" id="PS50109"/>
    </source>
</evidence>
<dbReference type="SUPFAM" id="SSF47384">
    <property type="entry name" value="Homodimeric domain of signal transducing histidine kinase"/>
    <property type="match status" value="1"/>
</dbReference>
<keyword evidence="6" id="KW-0597">Phosphoprotein</keyword>
<keyword evidence="11" id="KW-0067">ATP-binding</keyword>
<dbReference type="Pfam" id="PF02518">
    <property type="entry name" value="HATPase_c"/>
    <property type="match status" value="1"/>
</dbReference>
<keyword evidence="13" id="KW-0902">Two-component regulatory system</keyword>
<evidence type="ECO:0000256" key="5">
    <source>
        <dbReference type="ARBA" id="ARBA00022519"/>
    </source>
</evidence>
<keyword evidence="8 15" id="KW-0812">Transmembrane</keyword>
<dbReference type="InterPro" id="IPR003660">
    <property type="entry name" value="HAMP_dom"/>
</dbReference>
<name>A0A964WVG1_9HYPH</name>
<dbReference type="CDD" id="cd00082">
    <property type="entry name" value="HisKA"/>
    <property type="match status" value="1"/>
</dbReference>
<dbReference type="CDD" id="cd00075">
    <property type="entry name" value="HATPase"/>
    <property type="match status" value="1"/>
</dbReference>
<dbReference type="Gene3D" id="1.10.8.500">
    <property type="entry name" value="HAMP domain in histidine kinase"/>
    <property type="match status" value="1"/>
</dbReference>
<feature type="domain" description="HAMP" evidence="17">
    <location>
        <begin position="202"/>
        <end position="254"/>
    </location>
</feature>
<proteinExistence type="predicted"/>
<dbReference type="Pfam" id="PF00512">
    <property type="entry name" value="HisKA"/>
    <property type="match status" value="1"/>
</dbReference>
<accession>A0A964WVG1</accession>
<evidence type="ECO:0000256" key="4">
    <source>
        <dbReference type="ARBA" id="ARBA00022475"/>
    </source>
</evidence>
<comment type="subcellular location">
    <subcellularLocation>
        <location evidence="2">Cell inner membrane</location>
        <topology evidence="2">Multi-pass membrane protein</topology>
    </subcellularLocation>
</comment>
<keyword evidence="12 15" id="KW-1133">Transmembrane helix</keyword>
<evidence type="ECO:0000256" key="6">
    <source>
        <dbReference type="ARBA" id="ARBA00022553"/>
    </source>
</evidence>
<dbReference type="GO" id="GO:0000155">
    <property type="term" value="F:phosphorelay sensor kinase activity"/>
    <property type="evidence" value="ECO:0007669"/>
    <property type="project" value="InterPro"/>
</dbReference>
<dbReference type="GO" id="GO:0005886">
    <property type="term" value="C:plasma membrane"/>
    <property type="evidence" value="ECO:0007669"/>
    <property type="project" value="UniProtKB-SubCell"/>
</dbReference>
<dbReference type="EMBL" id="SPKJ01000134">
    <property type="protein sequence ID" value="MYZ50197.1"/>
    <property type="molecule type" value="Genomic_DNA"/>
</dbReference>
<evidence type="ECO:0000259" key="17">
    <source>
        <dbReference type="PROSITE" id="PS50885"/>
    </source>
</evidence>
<dbReference type="PROSITE" id="PS50109">
    <property type="entry name" value="HIS_KIN"/>
    <property type="match status" value="1"/>
</dbReference>
<dbReference type="SMART" id="SM00387">
    <property type="entry name" value="HATPase_c"/>
    <property type="match status" value="1"/>
</dbReference>
<evidence type="ECO:0000256" key="12">
    <source>
        <dbReference type="ARBA" id="ARBA00022989"/>
    </source>
</evidence>
<dbReference type="PANTHER" id="PTHR44936:SF5">
    <property type="entry name" value="SENSOR HISTIDINE KINASE ENVZ"/>
    <property type="match status" value="1"/>
</dbReference>
<comment type="caution">
    <text evidence="18">The sequence shown here is derived from an EMBL/GenBank/DDBJ whole genome shotgun (WGS) entry which is preliminary data.</text>
</comment>
<evidence type="ECO:0000256" key="13">
    <source>
        <dbReference type="ARBA" id="ARBA00023012"/>
    </source>
</evidence>
<dbReference type="PANTHER" id="PTHR44936">
    <property type="entry name" value="SENSOR PROTEIN CREC"/>
    <property type="match status" value="1"/>
</dbReference>
<dbReference type="SUPFAM" id="SSF55874">
    <property type="entry name" value="ATPase domain of HSP90 chaperone/DNA topoisomerase II/histidine kinase"/>
    <property type="match status" value="1"/>
</dbReference>
<dbReference type="InterPro" id="IPR050980">
    <property type="entry name" value="2C_sensor_his_kinase"/>
</dbReference>
<dbReference type="SMART" id="SM00304">
    <property type="entry name" value="HAMP"/>
    <property type="match status" value="1"/>
</dbReference>
<dbReference type="SMART" id="SM00388">
    <property type="entry name" value="HisKA"/>
    <property type="match status" value="1"/>
</dbReference>
<dbReference type="CDD" id="cd06225">
    <property type="entry name" value="HAMP"/>
    <property type="match status" value="1"/>
</dbReference>
<dbReference type="Pfam" id="PF00672">
    <property type="entry name" value="HAMP"/>
    <property type="match status" value="1"/>
</dbReference>
<dbReference type="PROSITE" id="PS50885">
    <property type="entry name" value="HAMP"/>
    <property type="match status" value="1"/>
</dbReference>
<keyword evidence="5" id="KW-0997">Cell inner membrane</keyword>
<evidence type="ECO:0000256" key="8">
    <source>
        <dbReference type="ARBA" id="ARBA00022692"/>
    </source>
</evidence>
<keyword evidence="9" id="KW-0547">Nucleotide-binding</keyword>
<dbReference type="GO" id="GO:0005524">
    <property type="term" value="F:ATP binding"/>
    <property type="evidence" value="ECO:0007669"/>
    <property type="project" value="UniProtKB-KW"/>
</dbReference>
<protein>
    <recommendedName>
        <fullName evidence="3">histidine kinase</fullName>
        <ecNumber evidence="3">2.7.13.3</ecNumber>
    </recommendedName>
</protein>
<dbReference type="EC" id="2.7.13.3" evidence="3"/>
<dbReference type="SUPFAM" id="SSF158472">
    <property type="entry name" value="HAMP domain-like"/>
    <property type="match status" value="1"/>
</dbReference>
<dbReference type="Proteomes" id="UP000773614">
    <property type="component" value="Unassembled WGS sequence"/>
</dbReference>
<keyword evidence="14 15" id="KW-0472">Membrane</keyword>
<dbReference type="PRINTS" id="PR00344">
    <property type="entry name" value="BCTRLSENSOR"/>
</dbReference>
<organism evidence="18 19">
    <name type="scientific">Propylenella binzhouense</name>
    <dbReference type="NCBI Taxonomy" id="2555902"/>
    <lineage>
        <taxon>Bacteria</taxon>
        <taxon>Pseudomonadati</taxon>
        <taxon>Pseudomonadota</taxon>
        <taxon>Alphaproteobacteria</taxon>
        <taxon>Hyphomicrobiales</taxon>
        <taxon>Propylenellaceae</taxon>
        <taxon>Propylenella</taxon>
    </lineage>
</organism>
<reference evidence="18" key="1">
    <citation type="submission" date="2019-03" db="EMBL/GenBank/DDBJ databases">
        <title>Afifella sp. nov., isolated from activated sludge.</title>
        <authorList>
            <person name="Li Q."/>
            <person name="Liu Y."/>
        </authorList>
    </citation>
    <scope>NUCLEOTIDE SEQUENCE</scope>
    <source>
        <strain evidence="18">L72</strain>
    </source>
</reference>
<comment type="catalytic activity">
    <reaction evidence="1">
        <text>ATP + protein L-histidine = ADP + protein N-phospho-L-histidine.</text>
        <dbReference type="EC" id="2.7.13.3"/>
    </reaction>
</comment>
<dbReference type="InterPro" id="IPR003661">
    <property type="entry name" value="HisK_dim/P_dom"/>
</dbReference>
<dbReference type="InterPro" id="IPR005467">
    <property type="entry name" value="His_kinase_dom"/>
</dbReference>
<dbReference type="Gene3D" id="3.30.565.10">
    <property type="entry name" value="Histidine kinase-like ATPase, C-terminal domain"/>
    <property type="match status" value="1"/>
</dbReference>
<dbReference type="OrthoDB" id="9804645at2"/>
<gene>
    <name evidence="18" type="ORF">E4O86_21040</name>
</gene>
<keyword evidence="10" id="KW-0418">Kinase</keyword>
<evidence type="ECO:0000256" key="7">
    <source>
        <dbReference type="ARBA" id="ARBA00022679"/>
    </source>
</evidence>
<evidence type="ECO:0000256" key="10">
    <source>
        <dbReference type="ARBA" id="ARBA00022777"/>
    </source>
</evidence>
<feature type="domain" description="Histidine kinase" evidence="16">
    <location>
        <begin position="262"/>
        <end position="461"/>
    </location>
</feature>
<dbReference type="InterPro" id="IPR036097">
    <property type="entry name" value="HisK_dim/P_sf"/>
</dbReference>
<dbReference type="AlphaFoldDB" id="A0A964WVG1"/>
<evidence type="ECO:0000256" key="15">
    <source>
        <dbReference type="SAM" id="Phobius"/>
    </source>
</evidence>
<evidence type="ECO:0000256" key="11">
    <source>
        <dbReference type="ARBA" id="ARBA00022840"/>
    </source>
</evidence>
<evidence type="ECO:0000313" key="18">
    <source>
        <dbReference type="EMBL" id="MYZ50197.1"/>
    </source>
</evidence>
<dbReference type="InterPro" id="IPR003594">
    <property type="entry name" value="HATPase_dom"/>
</dbReference>
<evidence type="ECO:0000256" key="1">
    <source>
        <dbReference type="ARBA" id="ARBA00000085"/>
    </source>
</evidence>
<keyword evidence="7" id="KW-0808">Transferase</keyword>
<sequence length="463" mass="50698">MPKSLGGQLVALLFLALIGAQAITLLVLAGERNEAIWQINRAGLLERTASVMRILERVPPDLRGEIAEAAGSRRIRFWVSPASVVPEDGEAGRGPLALQFDRMLGEPLRARPRIAFVDRGGEGNSFTLLPPRPHGMAELRAWRQRIAEEQRDIVVSVALPDAMWLNAQTRTRAEPVALPWPTLVSTAATAVAILLVAVFIARRVTRPLGRLAANADAFGRGAPVQSLPEAGPDEIRKLTAAFNRMQERIRSFIGDRTRLLAAIGHDLRTPITSLRLRAELVEDEETRAKMLATLDEMQHITEATLELGRQEARPEDLRVVDLAALVESLADDLSDLGMDVRFAERGRLPYPCRPNALRRALRNIVENAVRYGRRARIALAETPSGPLVTIEDDGPGIPEERIADAFEPFVRMEQSRSRETGGAGLGLAIARSIVRGHGGDVVLANRPEGGLRAEVRLPRDAHA</sequence>
<dbReference type="InterPro" id="IPR004358">
    <property type="entry name" value="Sig_transdc_His_kin-like_C"/>
</dbReference>
<feature type="transmembrane region" description="Helical" evidence="15">
    <location>
        <begin position="178"/>
        <end position="201"/>
    </location>
</feature>
<evidence type="ECO:0000256" key="14">
    <source>
        <dbReference type="ARBA" id="ARBA00023136"/>
    </source>
</evidence>
<dbReference type="Gene3D" id="1.10.287.130">
    <property type="match status" value="1"/>
</dbReference>